<sequence>MLTLDRSEDTQNTHGAYVLDLNEYFLVSIGIGVQITVSPKGGVTLVDKALQRIGKGCGNRIGKQFIEVLVILHVG</sequence>
<name>A0A645DA90_9ZZZZ</name>
<dbReference type="EMBL" id="VSSQ01033811">
    <property type="protein sequence ID" value="MPM85532.1"/>
    <property type="molecule type" value="Genomic_DNA"/>
</dbReference>
<reference evidence="1" key="1">
    <citation type="submission" date="2019-08" db="EMBL/GenBank/DDBJ databases">
        <authorList>
            <person name="Kucharzyk K."/>
            <person name="Murdoch R.W."/>
            <person name="Higgins S."/>
            <person name="Loffler F."/>
        </authorList>
    </citation>
    <scope>NUCLEOTIDE SEQUENCE</scope>
</reference>
<organism evidence="1">
    <name type="scientific">bioreactor metagenome</name>
    <dbReference type="NCBI Taxonomy" id="1076179"/>
    <lineage>
        <taxon>unclassified sequences</taxon>
        <taxon>metagenomes</taxon>
        <taxon>ecological metagenomes</taxon>
    </lineage>
</organism>
<dbReference type="AlphaFoldDB" id="A0A645DA90"/>
<accession>A0A645DA90</accession>
<gene>
    <name evidence="1" type="ORF">SDC9_132613</name>
</gene>
<proteinExistence type="predicted"/>
<evidence type="ECO:0000313" key="1">
    <source>
        <dbReference type="EMBL" id="MPM85532.1"/>
    </source>
</evidence>
<comment type="caution">
    <text evidence="1">The sequence shown here is derived from an EMBL/GenBank/DDBJ whole genome shotgun (WGS) entry which is preliminary data.</text>
</comment>
<protein>
    <submittedName>
        <fullName evidence="1">Uncharacterized protein</fullName>
    </submittedName>
</protein>